<dbReference type="PROSITE" id="PS01045">
    <property type="entry name" value="SQUALEN_PHYTOEN_SYN_2"/>
    <property type="match status" value="1"/>
</dbReference>
<dbReference type="InterPro" id="IPR008949">
    <property type="entry name" value="Isoprenoid_synthase_dom_sf"/>
</dbReference>
<evidence type="ECO:0000313" key="7">
    <source>
        <dbReference type="Proteomes" id="UP000199347"/>
    </source>
</evidence>
<dbReference type="OrthoDB" id="9807580at2"/>
<dbReference type="EMBL" id="FMVW01000008">
    <property type="protein sequence ID" value="SCZ43171.1"/>
    <property type="molecule type" value="Genomic_DNA"/>
</dbReference>
<dbReference type="GO" id="GO:0004311">
    <property type="term" value="F:geranylgeranyl diphosphate synthase activity"/>
    <property type="evidence" value="ECO:0007669"/>
    <property type="project" value="InterPro"/>
</dbReference>
<dbReference type="PROSITE" id="PS01044">
    <property type="entry name" value="SQUALEN_PHYTOEN_SYN_1"/>
    <property type="match status" value="1"/>
</dbReference>
<dbReference type="Gene3D" id="1.10.600.10">
    <property type="entry name" value="Farnesyl Diphosphate Synthase"/>
    <property type="match status" value="1"/>
</dbReference>
<comment type="pathway">
    <text evidence="1">Carotenoid biosynthesis; phytoene biosynthesis.</text>
</comment>
<dbReference type="Proteomes" id="UP000199347">
    <property type="component" value="Unassembled WGS sequence"/>
</dbReference>
<dbReference type="InterPro" id="IPR033904">
    <property type="entry name" value="Trans_IPPS_HH"/>
</dbReference>
<gene>
    <name evidence="6" type="ORF">SAMN03080610_03001</name>
</gene>
<reference evidence="6 7" key="1">
    <citation type="submission" date="2016-10" db="EMBL/GenBank/DDBJ databases">
        <authorList>
            <person name="de Groot N.N."/>
        </authorList>
    </citation>
    <scope>NUCLEOTIDE SEQUENCE [LARGE SCALE GENOMIC DNA]</scope>
    <source>
        <strain evidence="6 7">DSM 2698</strain>
    </source>
</reference>
<dbReference type="InterPro" id="IPR044843">
    <property type="entry name" value="Trans_IPPS_bact-type"/>
</dbReference>
<dbReference type="SFLD" id="SFLDS00005">
    <property type="entry name" value="Isoprenoid_Synthase_Type_I"/>
    <property type="match status" value="1"/>
</dbReference>
<dbReference type="AlphaFoldDB" id="A0A1G5P257"/>
<dbReference type="GO" id="GO:0016117">
    <property type="term" value="P:carotenoid biosynthetic process"/>
    <property type="evidence" value="ECO:0007669"/>
    <property type="project" value="UniProtKB-KW"/>
</dbReference>
<name>A0A1G5P257_AFIMA</name>
<evidence type="ECO:0000256" key="2">
    <source>
        <dbReference type="ARBA" id="ARBA00006251"/>
    </source>
</evidence>
<evidence type="ECO:0000256" key="3">
    <source>
        <dbReference type="ARBA" id="ARBA00022679"/>
    </source>
</evidence>
<keyword evidence="7" id="KW-1185">Reference proteome</keyword>
<accession>A0A1G5P257</accession>
<dbReference type="PANTHER" id="PTHR31480">
    <property type="entry name" value="BIFUNCTIONAL LYCOPENE CYCLASE/PHYTOENE SYNTHASE"/>
    <property type="match status" value="1"/>
</dbReference>
<dbReference type="SFLD" id="SFLDG01018">
    <property type="entry name" value="Squalene/Phytoene_Synthase_Lik"/>
    <property type="match status" value="1"/>
</dbReference>
<evidence type="ECO:0000256" key="5">
    <source>
        <dbReference type="ARBA" id="ARBA00053028"/>
    </source>
</evidence>
<dbReference type="SFLD" id="SFLDG01212">
    <property type="entry name" value="Phytoene_synthase_like"/>
    <property type="match status" value="1"/>
</dbReference>
<comment type="similarity">
    <text evidence="2">Belongs to the phytoene/squalene synthase family.</text>
</comment>
<dbReference type="Pfam" id="PF00494">
    <property type="entry name" value="SQS_PSY"/>
    <property type="match status" value="1"/>
</dbReference>
<keyword evidence="4" id="KW-0125">Carotenoid biosynthesis</keyword>
<organism evidence="6 7">
    <name type="scientific">Afifella marina DSM 2698</name>
    <dbReference type="NCBI Taxonomy" id="1120955"/>
    <lineage>
        <taxon>Bacteria</taxon>
        <taxon>Pseudomonadati</taxon>
        <taxon>Pseudomonadota</taxon>
        <taxon>Alphaproteobacteria</taxon>
        <taxon>Hyphomicrobiales</taxon>
        <taxon>Afifellaceae</taxon>
        <taxon>Afifella</taxon>
    </lineage>
</organism>
<dbReference type="RefSeq" id="WP_092815017.1">
    <property type="nucleotide sequence ID" value="NZ_FMVW01000008.1"/>
</dbReference>
<dbReference type="InterPro" id="IPR019845">
    <property type="entry name" value="Squalene/phytoene_synthase_CS"/>
</dbReference>
<dbReference type="SUPFAM" id="SSF48576">
    <property type="entry name" value="Terpenoid synthases"/>
    <property type="match status" value="1"/>
</dbReference>
<dbReference type="CDD" id="cd00683">
    <property type="entry name" value="Trans_IPPS_HH"/>
    <property type="match status" value="1"/>
</dbReference>
<comment type="cofactor">
    <cofactor evidence="5">
        <name>ATP</name>
        <dbReference type="ChEBI" id="CHEBI:30616"/>
    </cofactor>
</comment>
<sequence length="352" mass="38861">MLPHWPEQRLATPADHAACRELIRTGSRTFFAASLLLPPAVRAPAYALYGFCRLSDDAVDLSNGKAEALDRLRARLDAAYAARPAAVPADRAFAEMVLCYGLPRALPEALLDGFAWDVEGRRYETIDELNAYAARVAGTVGAMMTVLMGECDYPVLARACDLGVAMQLTNIARDVGEDARAGRIYLPLEWMREAGIDPDLWLEDPRFSPELGSVIQRLLDYADVLYLRAASGIARLPRRCRPAIRAACYLYAEIGRELERRGLDSVSSRTVVPASRKAFLLACCAAGRSAQEHLVFAPLPETRFLVEAAAASSAYPFRDMPVRRRGFGKQAEWVIDLFAQLNEREAAGRIRL</sequence>
<evidence type="ECO:0000256" key="4">
    <source>
        <dbReference type="ARBA" id="ARBA00022746"/>
    </source>
</evidence>
<evidence type="ECO:0000313" key="6">
    <source>
        <dbReference type="EMBL" id="SCZ43171.1"/>
    </source>
</evidence>
<keyword evidence="3" id="KW-0808">Transferase</keyword>
<protein>
    <submittedName>
        <fullName evidence="6">Phytoene synthase</fullName>
    </submittedName>
</protein>
<evidence type="ECO:0000256" key="1">
    <source>
        <dbReference type="ARBA" id="ARBA00004684"/>
    </source>
</evidence>
<proteinExistence type="inferred from homology"/>
<dbReference type="GO" id="GO:0051996">
    <property type="term" value="F:squalene synthase [NAD(P)H] activity"/>
    <property type="evidence" value="ECO:0007669"/>
    <property type="project" value="InterPro"/>
</dbReference>
<dbReference type="FunFam" id="1.10.600.10:FF:000020">
    <property type="entry name" value="Phytoene synthase"/>
    <property type="match status" value="1"/>
</dbReference>
<dbReference type="InterPro" id="IPR002060">
    <property type="entry name" value="Squ/phyt_synthse"/>
</dbReference>
<dbReference type="STRING" id="1120955.SAMN03080610_03001"/>